<keyword evidence="1" id="KW-0812">Transmembrane</keyword>
<evidence type="ECO:0000313" key="3">
    <source>
        <dbReference type="EMBL" id="MBB4772278.1"/>
    </source>
</evidence>
<evidence type="ECO:0000313" key="5">
    <source>
        <dbReference type="Proteomes" id="UP001501427"/>
    </source>
</evidence>
<reference evidence="2" key="1">
    <citation type="journal article" date="2014" name="Int. J. Syst. Evol. Microbiol.">
        <title>Complete genome of a new Firmicutes species belonging to the dominant human colonic microbiota ('Ruminococcus bicirculans') reveals two chromosomes and a selective capacity to utilize plant glucans.</title>
        <authorList>
            <consortium name="NISC Comparative Sequencing Program"/>
            <person name="Wegmann U."/>
            <person name="Louis P."/>
            <person name="Goesmann A."/>
            <person name="Henrissat B."/>
            <person name="Duncan S.H."/>
            <person name="Flint H.J."/>
        </authorList>
    </citation>
    <scope>NUCLEOTIDE SEQUENCE</scope>
    <source>
        <strain evidence="2">JCM 10667</strain>
    </source>
</reference>
<dbReference type="AlphaFoldDB" id="A0A7W7I8Q4"/>
<comment type="caution">
    <text evidence="3">The sequence shown here is derived from an EMBL/GenBank/DDBJ whole genome shotgun (WGS) entry which is preliminary data.</text>
</comment>
<reference evidence="5" key="2">
    <citation type="journal article" date="2019" name="Int. J. Syst. Evol. Microbiol.">
        <title>The Global Catalogue of Microorganisms (GCM) 10K type strain sequencing project: providing services to taxonomists for standard genome sequencing and annotation.</title>
        <authorList>
            <consortium name="The Broad Institute Genomics Platform"/>
            <consortium name="The Broad Institute Genome Sequencing Center for Infectious Disease"/>
            <person name="Wu L."/>
            <person name="Ma J."/>
        </authorList>
    </citation>
    <scope>NUCLEOTIDE SEQUENCE [LARGE SCALE GENOMIC DNA]</scope>
    <source>
        <strain evidence="5">JCM 10667</strain>
    </source>
</reference>
<organism evidence="3 4">
    <name type="scientific">Actinomadura livida</name>
    <dbReference type="NCBI Taxonomy" id="79909"/>
    <lineage>
        <taxon>Bacteria</taxon>
        <taxon>Bacillati</taxon>
        <taxon>Actinomycetota</taxon>
        <taxon>Actinomycetes</taxon>
        <taxon>Streptosporangiales</taxon>
        <taxon>Thermomonosporaceae</taxon>
        <taxon>Actinomadura</taxon>
    </lineage>
</organism>
<evidence type="ECO:0000313" key="2">
    <source>
        <dbReference type="EMBL" id="GAA0588877.1"/>
    </source>
</evidence>
<accession>A0A7W7I8Q4</accession>
<evidence type="ECO:0000256" key="1">
    <source>
        <dbReference type="SAM" id="Phobius"/>
    </source>
</evidence>
<sequence>MNENGRGLLGAIARRHARRQAADLDAARTYVPSRERALRGWPAVRVLLTVLLLAAVAFTLASAGIAWHEAAALRGERMLAAGRVEKAVEVKSGDYANVRFTARDGRAVSAKVTAWKDLPEEGDRVTVCYTPRDPEAHVQDARVCPDFATPRSFALTAAAALVLTAVLWLPWLVRRVLRRRSAITDAGGG</sequence>
<feature type="transmembrane region" description="Helical" evidence="1">
    <location>
        <begin position="43"/>
        <end position="67"/>
    </location>
</feature>
<dbReference type="EMBL" id="JACHMV010000001">
    <property type="protein sequence ID" value="MBB4772278.1"/>
    <property type="molecule type" value="Genomic_DNA"/>
</dbReference>
<protein>
    <recommendedName>
        <fullName evidence="6">DUF3592 domain-containing protein</fullName>
    </recommendedName>
</protein>
<keyword evidence="1" id="KW-1133">Transmembrane helix</keyword>
<proteinExistence type="predicted"/>
<keyword evidence="5" id="KW-1185">Reference proteome</keyword>
<dbReference type="Proteomes" id="UP001501427">
    <property type="component" value="Unassembled WGS sequence"/>
</dbReference>
<feature type="transmembrane region" description="Helical" evidence="1">
    <location>
        <begin position="153"/>
        <end position="173"/>
    </location>
</feature>
<dbReference type="RefSeq" id="WP_184879599.1">
    <property type="nucleotide sequence ID" value="NZ_BAAAHD010000067.1"/>
</dbReference>
<evidence type="ECO:0000313" key="4">
    <source>
        <dbReference type="Proteomes" id="UP000549343"/>
    </source>
</evidence>
<keyword evidence="1" id="KW-0472">Membrane</keyword>
<evidence type="ECO:0008006" key="6">
    <source>
        <dbReference type="Google" id="ProtNLM"/>
    </source>
</evidence>
<dbReference type="Proteomes" id="UP000549343">
    <property type="component" value="Unassembled WGS sequence"/>
</dbReference>
<gene>
    <name evidence="3" type="ORF">F4557_000696</name>
    <name evidence="2" type="ORF">GCM10009546_59090</name>
</gene>
<reference evidence="2" key="4">
    <citation type="submission" date="2023-12" db="EMBL/GenBank/DDBJ databases">
        <authorList>
            <person name="Sun Q."/>
            <person name="Inoue M."/>
        </authorList>
    </citation>
    <scope>NUCLEOTIDE SEQUENCE</scope>
    <source>
        <strain evidence="2">JCM 10667</strain>
    </source>
</reference>
<dbReference type="EMBL" id="BAAAHD010000067">
    <property type="protein sequence ID" value="GAA0588877.1"/>
    <property type="molecule type" value="Genomic_DNA"/>
</dbReference>
<reference evidence="3 4" key="3">
    <citation type="submission" date="2020-08" db="EMBL/GenBank/DDBJ databases">
        <title>Sequencing the genomes of 1000 actinobacteria strains.</title>
        <authorList>
            <person name="Klenk H.-P."/>
        </authorList>
    </citation>
    <scope>NUCLEOTIDE SEQUENCE [LARGE SCALE GENOMIC DNA]</scope>
    <source>
        <strain evidence="3 4">DSM 44772</strain>
    </source>
</reference>
<name>A0A7W7I8Q4_9ACTN</name>